<feature type="non-terminal residue" evidence="15">
    <location>
        <position position="1"/>
    </location>
</feature>
<dbReference type="SUPFAM" id="SSF56935">
    <property type="entry name" value="Porins"/>
    <property type="match status" value="1"/>
</dbReference>
<evidence type="ECO:0000256" key="6">
    <source>
        <dbReference type="ARBA" id="ARBA00022729"/>
    </source>
</evidence>
<evidence type="ECO:0000256" key="8">
    <source>
        <dbReference type="ARBA" id="ARBA00023065"/>
    </source>
</evidence>
<sequence>QYEIGLKYQPPGSSALFTASLYHLTQQNVSTRDPLDPLNTVQTGEQVSRGLELEAVADLSERLHLNASYSYNDPEVTRSNDGNEGKEPKDTPRHM</sequence>
<comment type="caution">
    <text evidence="15">The sequence shown here is derived from an EMBL/GenBank/DDBJ whole genome shotgun (WGS) entry which is preliminary data.</text>
</comment>
<evidence type="ECO:0000256" key="1">
    <source>
        <dbReference type="ARBA" id="ARBA00004571"/>
    </source>
</evidence>
<keyword evidence="8" id="KW-0406">Ion transport</keyword>
<dbReference type="Gene3D" id="2.40.170.20">
    <property type="entry name" value="TonB-dependent receptor, beta-barrel domain"/>
    <property type="match status" value="1"/>
</dbReference>
<dbReference type="RefSeq" id="WP_206597258.1">
    <property type="nucleotide sequence ID" value="NZ_JAFKCS010000903.1"/>
</dbReference>
<evidence type="ECO:0000256" key="11">
    <source>
        <dbReference type="ARBA" id="ARBA00023237"/>
    </source>
</evidence>
<keyword evidence="6" id="KW-0732">Signal</keyword>
<reference evidence="15 16" key="1">
    <citation type="submission" date="2021-03" db="EMBL/GenBank/DDBJ databases">
        <title>novel species isolated from a fishpond in China.</title>
        <authorList>
            <person name="Lu H."/>
            <person name="Cai Z."/>
        </authorList>
    </citation>
    <scope>NUCLEOTIDE SEQUENCE [LARGE SCALE GENOMIC DNA]</scope>
    <source>
        <strain evidence="15 16">Y57</strain>
    </source>
</reference>
<comment type="similarity">
    <text evidence="12">Belongs to the TonB-dependent receptor family.</text>
</comment>
<keyword evidence="3 12" id="KW-1134">Transmembrane beta strand</keyword>
<evidence type="ECO:0000256" key="13">
    <source>
        <dbReference type="SAM" id="MobiDB-lite"/>
    </source>
</evidence>
<evidence type="ECO:0000256" key="7">
    <source>
        <dbReference type="ARBA" id="ARBA00023004"/>
    </source>
</evidence>
<evidence type="ECO:0000256" key="4">
    <source>
        <dbReference type="ARBA" id="ARBA00022496"/>
    </source>
</evidence>
<name>A0ABS3D2K2_9ALTE</name>
<dbReference type="Proteomes" id="UP000663992">
    <property type="component" value="Unassembled WGS sequence"/>
</dbReference>
<protein>
    <submittedName>
        <fullName evidence="15">TonB-dependent receptor</fullName>
    </submittedName>
</protein>
<organism evidence="15 16">
    <name type="scientific">Bowmanella yangjiangensis</name>
    <dbReference type="NCBI Taxonomy" id="2811230"/>
    <lineage>
        <taxon>Bacteria</taxon>
        <taxon>Pseudomonadati</taxon>
        <taxon>Pseudomonadota</taxon>
        <taxon>Gammaproteobacteria</taxon>
        <taxon>Alteromonadales</taxon>
        <taxon>Alteromonadaceae</taxon>
        <taxon>Bowmanella</taxon>
    </lineage>
</organism>
<keyword evidence="2 12" id="KW-0813">Transport</keyword>
<dbReference type="InterPro" id="IPR000531">
    <property type="entry name" value="Beta-barrel_TonB"/>
</dbReference>
<dbReference type="InterPro" id="IPR036942">
    <property type="entry name" value="Beta-barrel_TonB_sf"/>
</dbReference>
<dbReference type="PANTHER" id="PTHR32552">
    <property type="entry name" value="FERRICHROME IRON RECEPTOR-RELATED"/>
    <property type="match status" value="1"/>
</dbReference>
<dbReference type="PROSITE" id="PS52016">
    <property type="entry name" value="TONB_DEPENDENT_REC_3"/>
    <property type="match status" value="1"/>
</dbReference>
<keyword evidence="10 12" id="KW-0472">Membrane</keyword>
<dbReference type="InterPro" id="IPR039426">
    <property type="entry name" value="TonB-dep_rcpt-like"/>
</dbReference>
<feature type="compositionally biased region" description="Basic and acidic residues" evidence="13">
    <location>
        <begin position="75"/>
        <end position="95"/>
    </location>
</feature>
<keyword evidence="4" id="KW-0410">Iron transport</keyword>
<feature type="non-terminal residue" evidence="15">
    <location>
        <position position="95"/>
    </location>
</feature>
<evidence type="ECO:0000256" key="3">
    <source>
        <dbReference type="ARBA" id="ARBA00022452"/>
    </source>
</evidence>
<feature type="region of interest" description="Disordered" evidence="13">
    <location>
        <begin position="65"/>
        <end position="95"/>
    </location>
</feature>
<keyword evidence="7" id="KW-0408">Iron</keyword>
<evidence type="ECO:0000256" key="12">
    <source>
        <dbReference type="PROSITE-ProRule" id="PRU01360"/>
    </source>
</evidence>
<dbReference type="Pfam" id="PF00593">
    <property type="entry name" value="TonB_dep_Rec_b-barrel"/>
    <property type="match status" value="1"/>
</dbReference>
<dbReference type="PANTHER" id="PTHR32552:SF68">
    <property type="entry name" value="FERRICHROME OUTER MEMBRANE TRANSPORTER_PHAGE RECEPTOR"/>
    <property type="match status" value="1"/>
</dbReference>
<keyword evidence="5 12" id="KW-0812">Transmembrane</keyword>
<evidence type="ECO:0000256" key="9">
    <source>
        <dbReference type="ARBA" id="ARBA00023077"/>
    </source>
</evidence>
<dbReference type="EMBL" id="JAFKCS010000903">
    <property type="protein sequence ID" value="MBN7823577.1"/>
    <property type="molecule type" value="Genomic_DNA"/>
</dbReference>
<evidence type="ECO:0000256" key="2">
    <source>
        <dbReference type="ARBA" id="ARBA00022448"/>
    </source>
</evidence>
<keyword evidence="9" id="KW-0798">TonB box</keyword>
<proteinExistence type="inferred from homology"/>
<keyword evidence="11 12" id="KW-0998">Cell outer membrane</keyword>
<evidence type="ECO:0000256" key="5">
    <source>
        <dbReference type="ARBA" id="ARBA00022692"/>
    </source>
</evidence>
<feature type="domain" description="TonB-dependent receptor-like beta-barrel" evidence="14">
    <location>
        <begin position="1"/>
        <end position="95"/>
    </location>
</feature>
<accession>A0ABS3D2K2</accession>
<comment type="subcellular location">
    <subcellularLocation>
        <location evidence="1 12">Cell outer membrane</location>
        <topology evidence="1 12">Multi-pass membrane protein</topology>
    </subcellularLocation>
</comment>
<evidence type="ECO:0000313" key="15">
    <source>
        <dbReference type="EMBL" id="MBN7823577.1"/>
    </source>
</evidence>
<evidence type="ECO:0000259" key="14">
    <source>
        <dbReference type="Pfam" id="PF00593"/>
    </source>
</evidence>
<evidence type="ECO:0000313" key="16">
    <source>
        <dbReference type="Proteomes" id="UP000663992"/>
    </source>
</evidence>
<keyword evidence="16" id="KW-1185">Reference proteome</keyword>
<gene>
    <name evidence="15" type="ORF">J0A65_27155</name>
</gene>
<evidence type="ECO:0000256" key="10">
    <source>
        <dbReference type="ARBA" id="ARBA00023136"/>
    </source>
</evidence>
<keyword evidence="15" id="KW-0675">Receptor</keyword>